<dbReference type="PANTHER" id="PTHR43126:SF1">
    <property type="entry name" value="D-ALANYL-D-ALANINE DIPEPTIDASE"/>
    <property type="match status" value="1"/>
</dbReference>
<evidence type="ECO:0000256" key="8">
    <source>
        <dbReference type="ARBA" id="ARBA00023316"/>
    </source>
</evidence>
<protein>
    <recommendedName>
        <fullName evidence="9 10">D-alanyl-D-alanine dipeptidase</fullName>
        <shortName evidence="9 10">D-Ala-D-Ala dipeptidase</shortName>
        <ecNumber evidence="9 10">3.4.13.22</ecNumber>
    </recommendedName>
</protein>
<feature type="active site" description="Proton donor/acceptor" evidence="9">
    <location>
        <position position="196"/>
    </location>
</feature>
<keyword evidence="5 9" id="KW-0862">Zinc</keyword>
<keyword evidence="8 10" id="KW-0961">Cell wall biogenesis/degradation</keyword>
<dbReference type="EC" id="3.4.13.22" evidence="9 10"/>
<dbReference type="InterPro" id="IPR000755">
    <property type="entry name" value="A_A_dipeptidase"/>
</dbReference>
<feature type="binding site" evidence="9">
    <location>
        <position position="199"/>
    </location>
    <ligand>
        <name>Zn(2+)</name>
        <dbReference type="ChEBI" id="CHEBI:29105"/>
        <note>catalytic</note>
    </ligand>
</feature>
<name>A0AB39YHU5_9ACTN</name>
<dbReference type="GO" id="GO:0008270">
    <property type="term" value="F:zinc ion binding"/>
    <property type="evidence" value="ECO:0007669"/>
    <property type="project" value="UniProtKB-UniRule"/>
</dbReference>
<dbReference type="GO" id="GO:0006508">
    <property type="term" value="P:proteolysis"/>
    <property type="evidence" value="ECO:0007669"/>
    <property type="project" value="UniProtKB-KW"/>
</dbReference>
<dbReference type="CDD" id="cd14817">
    <property type="entry name" value="D-Ala-D-Ala_dipeptidase_VanX"/>
    <property type="match status" value="1"/>
</dbReference>
<keyword evidence="2 9" id="KW-0645">Protease</keyword>
<evidence type="ECO:0000256" key="10">
    <source>
        <dbReference type="PIRNR" id="PIRNR026671"/>
    </source>
</evidence>
<comment type="similarity">
    <text evidence="9 10">Belongs to the peptidase M15D family.</text>
</comment>
<keyword evidence="3 9" id="KW-0479">Metal-binding</keyword>
<keyword evidence="6 9" id="KW-0224">Dipeptidase</keyword>
<comment type="cofactor">
    <cofactor evidence="9">
        <name>Zn(2+)</name>
        <dbReference type="ChEBI" id="CHEBI:29105"/>
    </cofactor>
    <text evidence="9">Binds 1 zinc ion per subunit.</text>
</comment>
<dbReference type="GO" id="GO:0071555">
    <property type="term" value="P:cell wall organization"/>
    <property type="evidence" value="ECO:0007669"/>
    <property type="project" value="UniProtKB-KW"/>
</dbReference>
<keyword evidence="7 9" id="KW-0482">Metalloprotease</keyword>
<evidence type="ECO:0000256" key="6">
    <source>
        <dbReference type="ARBA" id="ARBA00022997"/>
    </source>
</evidence>
<dbReference type="HAMAP" id="MF_01924">
    <property type="entry name" value="A_A_dipeptidase"/>
    <property type="match status" value="1"/>
</dbReference>
<accession>A0AB39YHU5</accession>
<evidence type="ECO:0000313" key="11">
    <source>
        <dbReference type="EMBL" id="XDV69086.1"/>
    </source>
</evidence>
<dbReference type="Pfam" id="PF01427">
    <property type="entry name" value="Peptidase_M15"/>
    <property type="match status" value="1"/>
</dbReference>
<feature type="site" description="Transition state stabilizer" evidence="9">
    <location>
        <position position="86"/>
    </location>
</feature>
<dbReference type="Gene3D" id="3.30.1380.10">
    <property type="match status" value="1"/>
</dbReference>
<evidence type="ECO:0000256" key="5">
    <source>
        <dbReference type="ARBA" id="ARBA00022833"/>
    </source>
</evidence>
<comment type="function">
    <text evidence="9 10">Catalyzes hydrolysis of the D-alanyl-D-alanine dipeptide.</text>
</comment>
<dbReference type="InterPro" id="IPR009045">
    <property type="entry name" value="Zn_M74/Hedgehog-like"/>
</dbReference>
<evidence type="ECO:0000256" key="4">
    <source>
        <dbReference type="ARBA" id="ARBA00022801"/>
    </source>
</evidence>
<evidence type="ECO:0000256" key="9">
    <source>
        <dbReference type="HAMAP-Rule" id="MF_01924"/>
    </source>
</evidence>
<sequence length="223" mass="24369">MGCAAVLAGGGTGASAPPGFVALAEVDPTIGQDIRYATADNFTGAVVDGYEEPVCLLARPAAEALRRAQRELLPRGYSLTVYDCYRPQRAVDSFVRWAADPQDQSTKAEFYPDIDKERLIPDGYIAEKSGHSRGSTVDVTLVRLPLRRPVDMGTPFDLFDPLSHTDNPRITGAARANRQLLGRTLAAQGFVNLPEEWWHFTFKPEAFPDSAFDFPVSVASVRP</sequence>
<gene>
    <name evidence="11" type="ORF">AB5J51_32200</name>
</gene>
<comment type="catalytic activity">
    <reaction evidence="1 9 10">
        <text>D-alanyl-D-alanine + H2O = 2 D-alanine</text>
        <dbReference type="Rhea" id="RHEA:20661"/>
        <dbReference type="ChEBI" id="CHEBI:15377"/>
        <dbReference type="ChEBI" id="CHEBI:57416"/>
        <dbReference type="ChEBI" id="CHEBI:57822"/>
        <dbReference type="EC" id="3.4.13.22"/>
    </reaction>
</comment>
<feature type="binding site" evidence="9">
    <location>
        <position position="138"/>
    </location>
    <ligand>
        <name>Zn(2+)</name>
        <dbReference type="ChEBI" id="CHEBI:29105"/>
        <note>catalytic</note>
    </ligand>
</feature>
<dbReference type="GO" id="GO:0160237">
    <property type="term" value="F:D-Ala-D-Ala dipeptidase activity"/>
    <property type="evidence" value="ECO:0007669"/>
    <property type="project" value="UniProtKB-EC"/>
</dbReference>
<organism evidence="11">
    <name type="scientific">Streptomyces sp. R33</name>
    <dbReference type="NCBI Taxonomy" id="3238629"/>
    <lineage>
        <taxon>Bacteria</taxon>
        <taxon>Bacillati</taxon>
        <taxon>Actinomycetota</taxon>
        <taxon>Actinomycetes</taxon>
        <taxon>Kitasatosporales</taxon>
        <taxon>Streptomycetaceae</taxon>
        <taxon>Streptomyces</taxon>
    </lineage>
</organism>
<dbReference type="PANTHER" id="PTHR43126">
    <property type="entry name" value="D-ALANYL-D-ALANINE DIPEPTIDASE"/>
    <property type="match status" value="1"/>
</dbReference>
<evidence type="ECO:0000256" key="2">
    <source>
        <dbReference type="ARBA" id="ARBA00022670"/>
    </source>
</evidence>
<proteinExistence type="inferred from homology"/>
<dbReference type="SUPFAM" id="SSF55166">
    <property type="entry name" value="Hedgehog/DD-peptidase"/>
    <property type="match status" value="1"/>
</dbReference>
<feature type="binding site" evidence="9">
    <location>
        <position position="131"/>
    </location>
    <ligand>
        <name>Zn(2+)</name>
        <dbReference type="ChEBI" id="CHEBI:29105"/>
        <note>catalytic</note>
    </ligand>
</feature>
<evidence type="ECO:0000256" key="1">
    <source>
        <dbReference type="ARBA" id="ARBA00001362"/>
    </source>
</evidence>
<dbReference type="AlphaFoldDB" id="A0AB39YHU5"/>
<dbReference type="GO" id="GO:0008237">
    <property type="term" value="F:metallopeptidase activity"/>
    <property type="evidence" value="ECO:0007669"/>
    <property type="project" value="UniProtKB-KW"/>
</dbReference>
<reference evidence="11" key="1">
    <citation type="submission" date="2024-08" db="EMBL/GenBank/DDBJ databases">
        <authorList>
            <person name="Yu S.T."/>
        </authorList>
    </citation>
    <scope>NUCLEOTIDE SEQUENCE</scope>
    <source>
        <strain evidence="11">R33</strain>
    </source>
</reference>
<evidence type="ECO:0000256" key="7">
    <source>
        <dbReference type="ARBA" id="ARBA00023049"/>
    </source>
</evidence>
<evidence type="ECO:0000256" key="3">
    <source>
        <dbReference type="ARBA" id="ARBA00022723"/>
    </source>
</evidence>
<dbReference type="PIRSF" id="PIRSF026671">
    <property type="entry name" value="AA_dipeptidase"/>
    <property type="match status" value="1"/>
</dbReference>
<dbReference type="EMBL" id="CP165727">
    <property type="protein sequence ID" value="XDV69086.1"/>
    <property type="molecule type" value="Genomic_DNA"/>
</dbReference>
<keyword evidence="4 9" id="KW-0378">Hydrolase</keyword>